<dbReference type="Proteomes" id="UP000307720">
    <property type="component" value="Unassembled WGS sequence"/>
</dbReference>
<accession>A0AC61QUG8</accession>
<organism evidence="1 2">
    <name type="scientific">Hominisplanchenecus murintestinalis</name>
    <dbReference type="NCBI Taxonomy" id="2941517"/>
    <lineage>
        <taxon>Bacteria</taxon>
        <taxon>Bacillati</taxon>
        <taxon>Bacillota</taxon>
        <taxon>Clostridia</taxon>
        <taxon>Lachnospirales</taxon>
        <taxon>Lachnospiraceae</taxon>
        <taxon>Hominisplanchenecus</taxon>
    </lineage>
</organism>
<dbReference type="EMBL" id="SRZB01000125">
    <property type="protein sequence ID" value="TGX95221.1"/>
    <property type="molecule type" value="Genomic_DNA"/>
</dbReference>
<proteinExistence type="predicted"/>
<feature type="non-terminal residue" evidence="1">
    <location>
        <position position="377"/>
    </location>
</feature>
<feature type="non-terminal residue" evidence="1">
    <location>
        <position position="1"/>
    </location>
</feature>
<protein>
    <submittedName>
        <fullName evidence="1">Relaxase</fullName>
    </submittedName>
</protein>
<evidence type="ECO:0000313" key="2">
    <source>
        <dbReference type="Proteomes" id="UP000307720"/>
    </source>
</evidence>
<evidence type="ECO:0000313" key="1">
    <source>
        <dbReference type="EMBL" id="TGX95221.1"/>
    </source>
</evidence>
<reference evidence="1" key="1">
    <citation type="submission" date="2019-04" db="EMBL/GenBank/DDBJ databases">
        <title>Microbes associate with the intestines of laboratory mice.</title>
        <authorList>
            <person name="Navarre W."/>
            <person name="Wong E."/>
            <person name="Huang K."/>
            <person name="Tropini C."/>
            <person name="Ng K."/>
            <person name="Yu B."/>
        </authorList>
    </citation>
    <scope>NUCLEOTIDE SEQUENCE</scope>
    <source>
        <strain evidence="1">NM72_1-8</strain>
    </source>
</reference>
<gene>
    <name evidence="1" type="ORF">E5357_17715</name>
</gene>
<sequence length="377" mass="42800">AYHVRQSFVPGEITPEEANRLGVEFAKRFTKGNHAFVVCTHIDKSHIHNHIIWNAVNLNCDRKFRNFWGSTRAVRRLNDTICVENGYSIVEDPKPHGKSYNKWLGDQAKPSHREQLRVMIDQALEQKPADFDGLLKLLTEMGCEVSRRGQAIRLKAPGWKNVARMDGKLGKGYSEDEIRAVLAGKKEHTPRKKAAVQSEPPKVNLLVDIQAKLQAGKGAGYARWAKVFNLKQMAQTMNYLTEHGLLEYAVLEEKAAAATTRHNELSAQIKAAETRMAEIAVLRTHIINYVKTREVYAAYRKAGYSKKFLAEHEADILLHKAAKQAFDDLGIKKLPTVKSLQAEYAQLLEGKKKDYAEYRRSREEMRELLAAKANVDR</sequence>
<name>A0AC61QUG8_9FIRM</name>
<keyword evidence="2" id="KW-1185">Reference proteome</keyword>
<comment type="caution">
    <text evidence="1">The sequence shown here is derived from an EMBL/GenBank/DDBJ whole genome shotgun (WGS) entry which is preliminary data.</text>
</comment>